<keyword evidence="9" id="KW-0594">Phospholipid biosynthesis</keyword>
<evidence type="ECO:0000256" key="4">
    <source>
        <dbReference type="ARBA" id="ARBA00022679"/>
    </source>
</evidence>
<evidence type="ECO:0000256" key="3">
    <source>
        <dbReference type="ARBA" id="ARBA00022516"/>
    </source>
</evidence>
<evidence type="ECO:0000256" key="6">
    <source>
        <dbReference type="ARBA" id="ARBA00022989"/>
    </source>
</evidence>
<evidence type="ECO:0000256" key="10">
    <source>
        <dbReference type="ARBA" id="ARBA00023264"/>
    </source>
</evidence>
<evidence type="ECO:0000256" key="5">
    <source>
        <dbReference type="ARBA" id="ARBA00022692"/>
    </source>
</evidence>
<evidence type="ECO:0000256" key="11">
    <source>
        <dbReference type="RuleBase" id="RU003750"/>
    </source>
</evidence>
<proteinExistence type="inferred from homology"/>
<keyword evidence="6 12" id="KW-1133">Transmembrane helix</keyword>
<comment type="similarity">
    <text evidence="2 11">Belongs to the CDP-alcohol phosphatidyltransferase class-I family.</text>
</comment>
<dbReference type="Pfam" id="PF01066">
    <property type="entry name" value="CDP-OH_P_transf"/>
    <property type="match status" value="1"/>
</dbReference>
<keyword evidence="10" id="KW-1208">Phospholipid metabolism</keyword>
<dbReference type="InterPro" id="IPR050324">
    <property type="entry name" value="CDP-alcohol_PTase-I"/>
</dbReference>
<dbReference type="InterPro" id="IPR043130">
    <property type="entry name" value="CDP-OH_PTrfase_TM_dom"/>
</dbReference>
<gene>
    <name evidence="13" type="ORF">AVDCRST_MAG13-2148</name>
</gene>
<dbReference type="EMBL" id="CADCVO010000343">
    <property type="protein sequence ID" value="CAA9499096.1"/>
    <property type="molecule type" value="Genomic_DNA"/>
</dbReference>
<dbReference type="InterPro" id="IPR000462">
    <property type="entry name" value="CDP-OH_P_trans"/>
</dbReference>
<keyword evidence="5 12" id="KW-0812">Transmembrane</keyword>
<dbReference type="GO" id="GO:0016020">
    <property type="term" value="C:membrane"/>
    <property type="evidence" value="ECO:0007669"/>
    <property type="project" value="UniProtKB-SubCell"/>
</dbReference>
<dbReference type="Gene3D" id="1.20.120.1760">
    <property type="match status" value="1"/>
</dbReference>
<keyword evidence="7" id="KW-0443">Lipid metabolism</keyword>
<sequence>MARPPVAGPEAGDEPTGAEKVRLTFRRLTGLDRSGPPPEQTRRDQPWHVWTVPNVIGMVRAVLIPIFLYTALTSEDGTDALPAILFGVAAWGDYADGITARLTGQYSRFGALLDPVVDRLLIISGLVVVWRFDLLPRWALALLVFRELLMLVGGRYAVNRGVEVSINWPGRIAVFPVMSAVFFALCGLETFAEILLYLGLALSWAATWLYIQRARAELAGRPAPSSSP</sequence>
<dbReference type="PANTHER" id="PTHR14269:SF62">
    <property type="entry name" value="CDP-DIACYLGLYCEROL--GLYCEROL-3-PHOSPHATE 3-PHOSPHATIDYLTRANSFERASE 1, CHLOROPLASTIC"/>
    <property type="match status" value="1"/>
</dbReference>
<evidence type="ECO:0000256" key="2">
    <source>
        <dbReference type="ARBA" id="ARBA00010441"/>
    </source>
</evidence>
<dbReference type="PANTHER" id="PTHR14269">
    <property type="entry name" value="CDP-DIACYLGLYCEROL--GLYCEROL-3-PHOSPHATE 3-PHOSPHATIDYLTRANSFERASE-RELATED"/>
    <property type="match status" value="1"/>
</dbReference>
<dbReference type="InterPro" id="IPR048254">
    <property type="entry name" value="CDP_ALCOHOL_P_TRANSF_CS"/>
</dbReference>
<evidence type="ECO:0000256" key="9">
    <source>
        <dbReference type="ARBA" id="ARBA00023209"/>
    </source>
</evidence>
<evidence type="ECO:0000313" key="13">
    <source>
        <dbReference type="EMBL" id="CAA9499096.1"/>
    </source>
</evidence>
<dbReference type="GO" id="GO:0008444">
    <property type="term" value="F:CDP-diacylglycerol-glycerol-3-phosphate 3-phosphatidyltransferase activity"/>
    <property type="evidence" value="ECO:0007669"/>
    <property type="project" value="UniProtKB-EC"/>
</dbReference>
<keyword evidence="3" id="KW-0444">Lipid biosynthesis</keyword>
<comment type="subcellular location">
    <subcellularLocation>
        <location evidence="1">Membrane</location>
        <topology evidence="1">Multi-pass membrane protein</topology>
    </subcellularLocation>
</comment>
<dbReference type="GO" id="GO:0046474">
    <property type="term" value="P:glycerophospholipid biosynthetic process"/>
    <property type="evidence" value="ECO:0007669"/>
    <property type="project" value="TreeGrafter"/>
</dbReference>
<organism evidence="13">
    <name type="scientific">uncultured Solirubrobacteraceae bacterium</name>
    <dbReference type="NCBI Taxonomy" id="1162706"/>
    <lineage>
        <taxon>Bacteria</taxon>
        <taxon>Bacillati</taxon>
        <taxon>Actinomycetota</taxon>
        <taxon>Thermoleophilia</taxon>
        <taxon>Solirubrobacterales</taxon>
        <taxon>Solirubrobacteraceae</taxon>
        <taxon>environmental samples</taxon>
    </lineage>
</organism>
<dbReference type="EC" id="2.7.8.5" evidence="13"/>
<evidence type="ECO:0000256" key="8">
    <source>
        <dbReference type="ARBA" id="ARBA00023136"/>
    </source>
</evidence>
<evidence type="ECO:0000256" key="12">
    <source>
        <dbReference type="SAM" id="Phobius"/>
    </source>
</evidence>
<dbReference type="PROSITE" id="PS00379">
    <property type="entry name" value="CDP_ALCOHOL_P_TRANSF"/>
    <property type="match status" value="1"/>
</dbReference>
<accession>A0A6J4SI38</accession>
<protein>
    <submittedName>
        <fullName evidence="13">CDP-diacylglycerol--glycerol-3-phosphate 3-phosphatidyltransferase</fullName>
        <ecNumber evidence="13">2.7.8.5</ecNumber>
    </submittedName>
</protein>
<feature type="transmembrane region" description="Helical" evidence="12">
    <location>
        <begin position="194"/>
        <end position="211"/>
    </location>
</feature>
<keyword evidence="8 12" id="KW-0472">Membrane</keyword>
<name>A0A6J4SI38_9ACTN</name>
<evidence type="ECO:0000256" key="1">
    <source>
        <dbReference type="ARBA" id="ARBA00004141"/>
    </source>
</evidence>
<evidence type="ECO:0000256" key="7">
    <source>
        <dbReference type="ARBA" id="ARBA00023098"/>
    </source>
</evidence>
<keyword evidence="4 11" id="KW-0808">Transferase</keyword>
<dbReference type="AlphaFoldDB" id="A0A6J4SI38"/>
<reference evidence="13" key="1">
    <citation type="submission" date="2020-02" db="EMBL/GenBank/DDBJ databases">
        <authorList>
            <person name="Meier V. D."/>
        </authorList>
    </citation>
    <scope>NUCLEOTIDE SEQUENCE</scope>
    <source>
        <strain evidence="13">AVDCRST_MAG13</strain>
    </source>
</reference>